<protein>
    <submittedName>
        <fullName evidence="3">Uncharacterized protein</fullName>
    </submittedName>
</protein>
<dbReference type="PANTHER" id="PTHR43336:SF3">
    <property type="entry name" value="GUANYLATE CYCLASE DOMAIN-CONTAINING PROTEIN"/>
    <property type="match status" value="1"/>
</dbReference>
<evidence type="ECO:0000256" key="1">
    <source>
        <dbReference type="SAM" id="MobiDB-lite"/>
    </source>
</evidence>
<gene>
    <name evidence="3" type="ORF">FOZ63_014469</name>
</gene>
<proteinExistence type="predicted"/>
<evidence type="ECO:0000256" key="2">
    <source>
        <dbReference type="SAM" id="Phobius"/>
    </source>
</evidence>
<keyword evidence="2" id="KW-0812">Transmembrane</keyword>
<feature type="region of interest" description="Disordered" evidence="1">
    <location>
        <begin position="157"/>
        <end position="201"/>
    </location>
</feature>
<keyword evidence="4" id="KW-1185">Reference proteome</keyword>
<dbReference type="Proteomes" id="UP000553632">
    <property type="component" value="Unassembled WGS sequence"/>
</dbReference>
<reference evidence="3 4" key="1">
    <citation type="submission" date="2020-04" db="EMBL/GenBank/DDBJ databases">
        <title>Perkinsus olseni comparative genomics.</title>
        <authorList>
            <person name="Bogema D.R."/>
        </authorList>
    </citation>
    <scope>NUCLEOTIDE SEQUENCE [LARGE SCALE GENOMIC DNA]</scope>
    <source>
        <strain evidence="3 4">ATCC PRA-207</strain>
    </source>
</reference>
<feature type="transmembrane region" description="Helical" evidence="2">
    <location>
        <begin position="91"/>
        <end position="115"/>
    </location>
</feature>
<dbReference type="EMBL" id="JABANO010041043">
    <property type="protein sequence ID" value="KAF4680815.1"/>
    <property type="molecule type" value="Genomic_DNA"/>
</dbReference>
<keyword evidence="2" id="KW-1133">Transmembrane helix</keyword>
<feature type="non-terminal residue" evidence="3">
    <location>
        <position position="1"/>
    </location>
</feature>
<evidence type="ECO:0000313" key="4">
    <source>
        <dbReference type="Proteomes" id="UP000553632"/>
    </source>
</evidence>
<sequence length="201" mass="22050">MDTKDRPLSASEEDQEIPLKERLTIFMDSKNVQIFMTIVTIFALYGDDFRIFATYKAADPTFYASFIVALVLLVVELSINSVILEDYKWSFFFWLDCVATVSLIPDIGWITDFLASLYEIGDSMGQGGGGQSGVARAGRASRAGSVLASGSNVISDFSRLAGRPDRGEKKSELDNEDGEISDAGDKVLSVFEPESLDSKSR</sequence>
<organism evidence="3 4">
    <name type="scientific">Perkinsus olseni</name>
    <name type="common">Perkinsus atlanticus</name>
    <dbReference type="NCBI Taxonomy" id="32597"/>
    <lineage>
        <taxon>Eukaryota</taxon>
        <taxon>Sar</taxon>
        <taxon>Alveolata</taxon>
        <taxon>Perkinsozoa</taxon>
        <taxon>Perkinsea</taxon>
        <taxon>Perkinsida</taxon>
        <taxon>Perkinsidae</taxon>
        <taxon>Perkinsus</taxon>
    </lineage>
</organism>
<dbReference type="AlphaFoldDB" id="A0A7J6NAE0"/>
<feature type="transmembrane region" description="Helical" evidence="2">
    <location>
        <begin position="32"/>
        <end position="49"/>
    </location>
</feature>
<accession>A0A7J6NAE0</accession>
<keyword evidence="2" id="KW-0472">Membrane</keyword>
<evidence type="ECO:0000313" key="3">
    <source>
        <dbReference type="EMBL" id="KAF4680815.1"/>
    </source>
</evidence>
<dbReference type="PANTHER" id="PTHR43336">
    <property type="entry name" value="OXYGEN SENSOR HISTIDINE KINASE RESPONSE REGULATOR DEVS/DOSS"/>
    <property type="match status" value="1"/>
</dbReference>
<feature type="transmembrane region" description="Helical" evidence="2">
    <location>
        <begin position="61"/>
        <end position="79"/>
    </location>
</feature>
<name>A0A7J6NAE0_PEROL</name>
<comment type="caution">
    <text evidence="3">The sequence shown here is derived from an EMBL/GenBank/DDBJ whole genome shotgun (WGS) entry which is preliminary data.</text>
</comment>
<feature type="compositionally biased region" description="Basic and acidic residues" evidence="1">
    <location>
        <begin position="162"/>
        <end position="173"/>
    </location>
</feature>